<name>A0A6A4LQ47_9ERIC</name>
<keyword evidence="2" id="KW-1185">Reference proteome</keyword>
<dbReference type="Proteomes" id="UP000428333">
    <property type="component" value="Linkage Group LG04"/>
</dbReference>
<dbReference type="AlphaFoldDB" id="A0A6A4LQ47"/>
<dbReference type="OrthoDB" id="1104395at2759"/>
<protein>
    <recommendedName>
        <fullName evidence="3">Pollen Ole e 1 allergen and extensin family protein</fullName>
    </recommendedName>
</protein>
<gene>
    <name evidence="1" type="ORF">C3L33_06719</name>
</gene>
<evidence type="ECO:0008006" key="3">
    <source>
        <dbReference type="Google" id="ProtNLM"/>
    </source>
</evidence>
<feature type="non-terminal residue" evidence="1">
    <location>
        <position position="1"/>
    </location>
</feature>
<proteinExistence type="predicted"/>
<organism evidence="1 2">
    <name type="scientific">Rhododendron williamsianum</name>
    <dbReference type="NCBI Taxonomy" id="262921"/>
    <lineage>
        <taxon>Eukaryota</taxon>
        <taxon>Viridiplantae</taxon>
        <taxon>Streptophyta</taxon>
        <taxon>Embryophyta</taxon>
        <taxon>Tracheophyta</taxon>
        <taxon>Spermatophyta</taxon>
        <taxon>Magnoliopsida</taxon>
        <taxon>eudicotyledons</taxon>
        <taxon>Gunneridae</taxon>
        <taxon>Pentapetalae</taxon>
        <taxon>asterids</taxon>
        <taxon>Ericales</taxon>
        <taxon>Ericaceae</taxon>
        <taxon>Ericoideae</taxon>
        <taxon>Rhodoreae</taxon>
        <taxon>Rhododendron</taxon>
    </lineage>
</organism>
<accession>A0A6A4LQ47</accession>
<dbReference type="EMBL" id="QEFC01000975">
    <property type="protein sequence ID" value="KAE9461413.1"/>
    <property type="molecule type" value="Genomic_DNA"/>
</dbReference>
<dbReference type="Pfam" id="PF01190">
    <property type="entry name" value="Pollen_Ole_e_1"/>
    <property type="match status" value="1"/>
</dbReference>
<reference evidence="1 2" key="1">
    <citation type="journal article" date="2019" name="Genome Biol. Evol.">
        <title>The Rhododendron genome and chromosomal organization provide insight into shared whole-genome duplications across the heath family (Ericaceae).</title>
        <authorList>
            <person name="Soza V.L."/>
            <person name="Lindsley D."/>
            <person name="Waalkes A."/>
            <person name="Ramage E."/>
            <person name="Patwardhan R.P."/>
            <person name="Burton J.N."/>
            <person name="Adey A."/>
            <person name="Kumar A."/>
            <person name="Qiu R."/>
            <person name="Shendure J."/>
            <person name="Hall B."/>
        </authorList>
    </citation>
    <scope>NUCLEOTIDE SEQUENCE [LARGE SCALE GENOMIC DNA]</scope>
    <source>
        <strain evidence="1">RSF 1966-606</strain>
    </source>
</reference>
<evidence type="ECO:0000313" key="2">
    <source>
        <dbReference type="Proteomes" id="UP000428333"/>
    </source>
</evidence>
<evidence type="ECO:0000313" key="1">
    <source>
        <dbReference type="EMBL" id="KAE9461413.1"/>
    </source>
</evidence>
<comment type="caution">
    <text evidence="1">The sequence shown here is derived from an EMBL/GenBank/DDBJ whole genome shotgun (WGS) entry which is preliminary data.</text>
</comment>
<sequence length="191" mass="20474">MLAGLDFIMGIHHLIISALLVSALVLAKVELSTSYVLKGSVHCLDCKYTHDDHDLSGVKVQVKCSRVKKLAMATTGQDGTFQTELPSDTPATQTSPSSCLAKILGGQSQLYVSKKNVVSKIAKVPSESNSYTVSTPLMFYTSCPLAKNDPKCRARNAGVGSSKTIDLPLPPEWGLAPSSYYIPFFPIIGIP</sequence>